<dbReference type="InterPro" id="IPR013216">
    <property type="entry name" value="Methyltransf_11"/>
</dbReference>
<keyword evidence="3" id="KW-1185">Reference proteome</keyword>
<proteinExistence type="predicted"/>
<dbReference type="Bgee" id="ENSMODG00000013836">
    <property type="expression patterns" value="Expressed in extraembryonic membrane and 14 other cell types or tissues"/>
</dbReference>
<protein>
    <recommendedName>
        <fullName evidence="1">Methyltransferase type 11 domain-containing protein</fullName>
    </recommendedName>
</protein>
<dbReference type="PANTHER" id="PTHR43591:SF101">
    <property type="entry name" value="METHYLTRANSFERASE-LIKE PROTEIN 27"/>
    <property type="match status" value="1"/>
</dbReference>
<dbReference type="CDD" id="cd02440">
    <property type="entry name" value="AdoMet_MTases"/>
    <property type="match status" value="1"/>
</dbReference>
<dbReference type="Gene3D" id="3.40.50.150">
    <property type="entry name" value="Vaccinia Virus protein VP39"/>
    <property type="match status" value="1"/>
</dbReference>
<dbReference type="Proteomes" id="UP000002280">
    <property type="component" value="Chromosome 2"/>
</dbReference>
<dbReference type="PANTHER" id="PTHR43591">
    <property type="entry name" value="METHYLTRANSFERASE"/>
    <property type="match status" value="1"/>
</dbReference>
<reference evidence="2" key="2">
    <citation type="submission" date="2025-08" db="UniProtKB">
        <authorList>
            <consortium name="Ensembl"/>
        </authorList>
    </citation>
    <scope>IDENTIFICATION</scope>
</reference>
<evidence type="ECO:0000259" key="1">
    <source>
        <dbReference type="Pfam" id="PF08241"/>
    </source>
</evidence>
<dbReference type="OMA" id="ICVGTMT"/>
<dbReference type="GeneTree" id="ENSGT00530000063975"/>
<organism evidence="2 3">
    <name type="scientific">Monodelphis domestica</name>
    <name type="common">Gray short-tailed opossum</name>
    <dbReference type="NCBI Taxonomy" id="13616"/>
    <lineage>
        <taxon>Eukaryota</taxon>
        <taxon>Metazoa</taxon>
        <taxon>Chordata</taxon>
        <taxon>Craniata</taxon>
        <taxon>Vertebrata</taxon>
        <taxon>Euteleostomi</taxon>
        <taxon>Mammalia</taxon>
        <taxon>Metatheria</taxon>
        <taxon>Didelphimorphia</taxon>
        <taxon>Didelphidae</taxon>
        <taxon>Monodelphis</taxon>
    </lineage>
</organism>
<evidence type="ECO:0000313" key="2">
    <source>
        <dbReference type="Ensembl" id="ENSMODP00000017299.4"/>
    </source>
</evidence>
<sequence>MFDPVFEATQPLQSVRAEDWWAVEMELPGTKRNVLEGMALRWECVFVYPQDVGTLDYQAPRLAADCLASAFLSSPQEALLLDVACGTGLVAVELQRLGFCNLHGVEGSKSMLEVAKNRGLYQQLSLCVLGPEPLPAPSDHYDAVTVVGALSDGQIPYSAVPELLRVTKPGGLLCLTTRANSSNLPYKEALEAQLARLEQAGKWNRVLVRTVDQWERATSEQELPPSAGSSPGFIPGAIYLYRKQEAVPAQGTGF</sequence>
<reference evidence="2" key="3">
    <citation type="submission" date="2025-09" db="UniProtKB">
        <authorList>
            <consortium name="Ensembl"/>
        </authorList>
    </citation>
    <scope>IDENTIFICATION</scope>
</reference>
<dbReference type="SUPFAM" id="SSF53335">
    <property type="entry name" value="S-adenosyl-L-methionine-dependent methyltransferases"/>
    <property type="match status" value="1"/>
</dbReference>
<dbReference type="HOGENOM" id="CLU_090201_4_0_1"/>
<name>F6SDJ8_MONDO</name>
<dbReference type="GO" id="GO:0008757">
    <property type="term" value="F:S-adenosylmethionine-dependent methyltransferase activity"/>
    <property type="evidence" value="ECO:0007669"/>
    <property type="project" value="InterPro"/>
</dbReference>
<dbReference type="Ensembl" id="ENSMODT00000017618.4">
    <property type="protein sequence ID" value="ENSMODP00000017299.4"/>
    <property type="gene ID" value="ENSMODG00000013836.4"/>
</dbReference>
<dbReference type="AlphaFoldDB" id="F6SDJ8"/>
<dbReference type="InParanoid" id="F6SDJ8"/>
<dbReference type="Pfam" id="PF08241">
    <property type="entry name" value="Methyltransf_11"/>
    <property type="match status" value="1"/>
</dbReference>
<evidence type="ECO:0000313" key="3">
    <source>
        <dbReference type="Proteomes" id="UP000002280"/>
    </source>
</evidence>
<reference evidence="2 3" key="1">
    <citation type="journal article" date="2007" name="Nature">
        <title>Genome of the marsupial Monodelphis domestica reveals innovation in non-coding sequences.</title>
        <authorList>
            <person name="Mikkelsen T.S."/>
            <person name="Wakefield M.J."/>
            <person name="Aken B."/>
            <person name="Amemiya C.T."/>
            <person name="Chang J.L."/>
            <person name="Duke S."/>
            <person name="Garber M."/>
            <person name="Gentles A.J."/>
            <person name="Goodstadt L."/>
            <person name="Heger A."/>
            <person name="Jurka J."/>
            <person name="Kamal M."/>
            <person name="Mauceli E."/>
            <person name="Searle S.M."/>
            <person name="Sharpe T."/>
            <person name="Baker M.L."/>
            <person name="Batzer M.A."/>
            <person name="Benos P.V."/>
            <person name="Belov K."/>
            <person name="Clamp M."/>
            <person name="Cook A."/>
            <person name="Cuff J."/>
            <person name="Das R."/>
            <person name="Davidow L."/>
            <person name="Deakin J.E."/>
            <person name="Fazzari M.J."/>
            <person name="Glass J.L."/>
            <person name="Grabherr M."/>
            <person name="Greally J.M."/>
            <person name="Gu W."/>
            <person name="Hore T.A."/>
            <person name="Huttley G.A."/>
            <person name="Kleber M."/>
            <person name="Jirtle R.L."/>
            <person name="Koina E."/>
            <person name="Lee J.T."/>
            <person name="Mahony S."/>
            <person name="Marra M.A."/>
            <person name="Miller R.D."/>
            <person name="Nicholls R.D."/>
            <person name="Oda M."/>
            <person name="Papenfuss A.T."/>
            <person name="Parra Z.E."/>
            <person name="Pollock D.D."/>
            <person name="Ray D.A."/>
            <person name="Schein J.E."/>
            <person name="Speed T.P."/>
            <person name="Thompson K."/>
            <person name="VandeBerg J.L."/>
            <person name="Wade C.M."/>
            <person name="Walker J.A."/>
            <person name="Waters P.D."/>
            <person name="Webber C."/>
            <person name="Weidman J.R."/>
            <person name="Xie X."/>
            <person name="Zody M.C."/>
            <person name="Baldwin J."/>
            <person name="Abdouelleil A."/>
            <person name="Abdulkadir J."/>
            <person name="Abebe A."/>
            <person name="Abera B."/>
            <person name="Abreu J."/>
            <person name="Acer S.C."/>
            <person name="Aftuck L."/>
            <person name="Alexander A."/>
            <person name="An P."/>
            <person name="Anderson E."/>
            <person name="Anderson S."/>
            <person name="Arachi H."/>
            <person name="Azer M."/>
            <person name="Bachantsang P."/>
            <person name="Barry A."/>
            <person name="Bayul T."/>
            <person name="Berlin A."/>
            <person name="Bessette D."/>
            <person name="Bloom T."/>
            <person name="Bloom T."/>
            <person name="Boguslavskiy L."/>
            <person name="Bonnet C."/>
            <person name="Boukhgalter B."/>
            <person name="Bourzgui I."/>
            <person name="Brown A."/>
            <person name="Cahill P."/>
            <person name="Channer S."/>
            <person name="Cheshatsang Y."/>
            <person name="Chuda L."/>
            <person name="Citroen M."/>
            <person name="Collymore A."/>
            <person name="Cooke P."/>
            <person name="Costello M."/>
            <person name="D'Aco K."/>
            <person name="Daza R."/>
            <person name="De Haan G."/>
            <person name="DeGray S."/>
            <person name="DeMaso C."/>
            <person name="Dhargay N."/>
            <person name="Dooley K."/>
            <person name="Dooley E."/>
            <person name="Doricent M."/>
            <person name="Dorje P."/>
            <person name="Dorjee K."/>
            <person name="Dupes A."/>
            <person name="Elong R."/>
            <person name="Falk J."/>
            <person name="Farina A."/>
            <person name="Faro S."/>
            <person name="Ferguson D."/>
            <person name="Fisher S."/>
            <person name="Foley C.D."/>
            <person name="Franke A."/>
            <person name="Friedrich D."/>
            <person name="Gadbois L."/>
            <person name="Gearin G."/>
            <person name="Gearin C.R."/>
            <person name="Giannoukos G."/>
            <person name="Goode T."/>
            <person name="Graham J."/>
            <person name="Grandbois E."/>
            <person name="Grewal S."/>
            <person name="Gyaltsen K."/>
            <person name="Hafez N."/>
            <person name="Hagos B."/>
            <person name="Hall J."/>
            <person name="Henson C."/>
            <person name="Hollinger A."/>
            <person name="Honan T."/>
            <person name="Huard M.D."/>
            <person name="Hughes L."/>
            <person name="Hurhula B."/>
            <person name="Husby M.E."/>
            <person name="Kamat A."/>
            <person name="Kanga B."/>
            <person name="Kashin S."/>
            <person name="Khazanovich D."/>
            <person name="Kisner P."/>
            <person name="Lance K."/>
            <person name="Lara M."/>
            <person name="Lee W."/>
            <person name="Lennon N."/>
            <person name="Letendre F."/>
            <person name="LeVine R."/>
            <person name="Lipovsky A."/>
            <person name="Liu X."/>
            <person name="Liu J."/>
            <person name="Liu S."/>
            <person name="Lokyitsang T."/>
            <person name="Lokyitsang Y."/>
            <person name="Lubonja R."/>
            <person name="Lui A."/>
            <person name="MacDonald P."/>
            <person name="Magnisalis V."/>
            <person name="Maru K."/>
            <person name="Matthews C."/>
            <person name="McCusker W."/>
            <person name="McDonough S."/>
            <person name="Mehta T."/>
            <person name="Meldrim J."/>
            <person name="Meneus L."/>
            <person name="Mihai O."/>
            <person name="Mihalev A."/>
            <person name="Mihova T."/>
            <person name="Mittelman R."/>
            <person name="Mlenga V."/>
            <person name="Montmayeur A."/>
            <person name="Mulrain L."/>
            <person name="Navidi A."/>
            <person name="Naylor J."/>
            <person name="Negash T."/>
            <person name="Nguyen T."/>
            <person name="Nguyen N."/>
            <person name="Nicol R."/>
            <person name="Norbu C."/>
            <person name="Norbu N."/>
            <person name="Novod N."/>
            <person name="O'Neill B."/>
            <person name="Osman S."/>
            <person name="Markiewicz E."/>
            <person name="Oyono O.L."/>
            <person name="Patti C."/>
            <person name="Phunkhang P."/>
            <person name="Pierre F."/>
            <person name="Priest M."/>
            <person name="Raghuraman S."/>
            <person name="Rege F."/>
            <person name="Reyes R."/>
            <person name="Rise C."/>
            <person name="Rogov P."/>
            <person name="Ross K."/>
            <person name="Ryan E."/>
            <person name="Settipalli S."/>
            <person name="Shea T."/>
            <person name="Sherpa N."/>
            <person name="Shi L."/>
            <person name="Shih D."/>
            <person name="Sparrow T."/>
            <person name="Spaulding J."/>
            <person name="Stalker J."/>
            <person name="Stange-Thomann N."/>
            <person name="Stavropoulos S."/>
            <person name="Stone C."/>
            <person name="Strader C."/>
            <person name="Tesfaye S."/>
            <person name="Thomson T."/>
            <person name="Thoulutsang Y."/>
            <person name="Thoulutsang D."/>
            <person name="Topham K."/>
            <person name="Topping I."/>
            <person name="Tsamla T."/>
            <person name="Vassiliev H."/>
            <person name="Vo A."/>
            <person name="Wangchuk T."/>
            <person name="Wangdi T."/>
            <person name="Weiand M."/>
            <person name="Wilkinson J."/>
            <person name="Wilson A."/>
            <person name="Yadav S."/>
            <person name="Young G."/>
            <person name="Yu Q."/>
            <person name="Zembek L."/>
            <person name="Zhong D."/>
            <person name="Zimmer A."/>
            <person name="Zwirko Z."/>
            <person name="Jaffe D.B."/>
            <person name="Alvarez P."/>
            <person name="Brockman W."/>
            <person name="Butler J."/>
            <person name="Chin C."/>
            <person name="Gnerre S."/>
            <person name="MacCallum I."/>
            <person name="Graves J.A."/>
            <person name="Ponting C.P."/>
            <person name="Breen M."/>
            <person name="Samollow P.B."/>
            <person name="Lander E.S."/>
            <person name="Lindblad-Toh K."/>
        </authorList>
    </citation>
    <scope>NUCLEOTIDE SEQUENCE [LARGE SCALE GENOMIC DNA]</scope>
</reference>
<dbReference type="eggNOG" id="KOG1541">
    <property type="taxonomic scope" value="Eukaryota"/>
</dbReference>
<dbReference type="InterPro" id="IPR029063">
    <property type="entry name" value="SAM-dependent_MTases_sf"/>
</dbReference>
<accession>F6SDJ8</accession>
<feature type="domain" description="Methyltransferase type 11" evidence="1">
    <location>
        <begin position="81"/>
        <end position="174"/>
    </location>
</feature>
<dbReference type="FunCoup" id="F6SDJ8">
    <property type="interactions" value="16"/>
</dbReference>
<dbReference type="STRING" id="13616.ENSMODP00000017299"/>